<reference evidence="2" key="1">
    <citation type="submission" date="2008-03" db="EMBL/GenBank/DDBJ databases">
        <title>Complete sequence of Polynucleobacter necessarius STIR1.</title>
        <authorList>
            <consortium name="US DOE Joint Genome Institute"/>
            <person name="Copeland A."/>
            <person name="Lucas S."/>
            <person name="Lapidus A."/>
            <person name="Barry K."/>
            <person name="Detter J.C."/>
            <person name="Glavina del Rio T."/>
            <person name="Hammon N."/>
            <person name="Israni S."/>
            <person name="Dalin E."/>
            <person name="Tice H."/>
            <person name="Pitluck S."/>
            <person name="Chain P."/>
            <person name="Malfatti S."/>
            <person name="Shin M."/>
            <person name="Vergez L."/>
            <person name="Schmutz J."/>
            <person name="Larimer F."/>
            <person name="Land M."/>
            <person name="Hauser L."/>
            <person name="Kyrpides N."/>
            <person name="Kim E."/>
            <person name="Hahn M."/>
            <person name="Richardson P."/>
        </authorList>
    </citation>
    <scope>NUCLEOTIDE SEQUENCE [LARGE SCALE GENOMIC DNA]</scope>
    <source>
        <strain evidence="2">STIR1</strain>
    </source>
</reference>
<feature type="transmembrane region" description="Helical" evidence="1">
    <location>
        <begin position="12"/>
        <end position="34"/>
    </location>
</feature>
<keyword evidence="1" id="KW-1133">Transmembrane helix</keyword>
<keyword evidence="1" id="KW-0812">Transmembrane</keyword>
<dbReference type="AlphaFoldDB" id="B1XUR0"/>
<proteinExistence type="predicted"/>
<sequence>MGSAFHSPEFTSLRIIIAALLLSIVGHLILFFGLPFVSFNDVHSIPEDLIIRTELKTEPPKKKSK</sequence>
<dbReference type="HOGENOM" id="CLU_2846067_0_0_4"/>
<dbReference type="EMBL" id="CP001010">
    <property type="protein sequence ID" value="ACB44087.1"/>
    <property type="molecule type" value="Genomic_DNA"/>
</dbReference>
<organism evidence="2">
    <name type="scientific">Polynucleobacter necessarius subsp. necessarius (strain STIR1)</name>
    <dbReference type="NCBI Taxonomy" id="452638"/>
    <lineage>
        <taxon>Bacteria</taxon>
        <taxon>Pseudomonadati</taxon>
        <taxon>Pseudomonadota</taxon>
        <taxon>Betaproteobacteria</taxon>
        <taxon>Burkholderiales</taxon>
        <taxon>Burkholderiaceae</taxon>
        <taxon>Polynucleobacter</taxon>
    </lineage>
</organism>
<accession>B1XUR0</accession>
<evidence type="ECO:0000256" key="1">
    <source>
        <dbReference type="SAM" id="Phobius"/>
    </source>
</evidence>
<name>B1XUR0_POLNS</name>
<protein>
    <submittedName>
        <fullName evidence="2">Uncharacterized protein</fullName>
    </submittedName>
</protein>
<gene>
    <name evidence="2" type="ordered locus">Pnec_0888</name>
</gene>
<dbReference type="KEGG" id="pne:Pnec_0888"/>
<dbReference type="STRING" id="452638.Pnec_0888"/>
<keyword evidence="1" id="KW-0472">Membrane</keyword>
<evidence type="ECO:0000313" key="2">
    <source>
        <dbReference type="EMBL" id="ACB44087.1"/>
    </source>
</evidence>